<dbReference type="EMBL" id="CP045482">
    <property type="protein sequence ID" value="QGR21591.1"/>
    <property type="molecule type" value="Genomic_DNA"/>
</dbReference>
<gene>
    <name evidence="16" type="ORF">D1866_05985</name>
    <name evidence="15" type="ORF">GFB69_08840</name>
</gene>
<evidence type="ECO:0000313" key="18">
    <source>
        <dbReference type="Proteomes" id="UP000474054"/>
    </source>
</evidence>
<evidence type="ECO:0000256" key="1">
    <source>
        <dbReference type="ARBA" id="ARBA00001968"/>
    </source>
</evidence>
<evidence type="ECO:0000256" key="4">
    <source>
        <dbReference type="ARBA" id="ARBA00011738"/>
    </source>
</evidence>
<dbReference type="Pfam" id="PF22617">
    <property type="entry name" value="HCS_D2"/>
    <property type="match status" value="1"/>
</dbReference>
<dbReference type="InterPro" id="IPR000891">
    <property type="entry name" value="PYR_CT"/>
</dbReference>
<dbReference type="InterPro" id="IPR054948">
    <property type="entry name" value="IPMS"/>
</dbReference>
<dbReference type="GO" id="GO:0003852">
    <property type="term" value="F:2-isopropylmalate synthase activity"/>
    <property type="evidence" value="ECO:0007669"/>
    <property type="project" value="UniProtKB-EC"/>
</dbReference>
<dbReference type="InterPro" id="IPR011830">
    <property type="entry name" value="LEU1_arch"/>
</dbReference>
<dbReference type="FunFam" id="3.20.20.70:FF:000010">
    <property type="entry name" value="2-isopropylmalate synthase"/>
    <property type="match status" value="1"/>
</dbReference>
<evidence type="ECO:0000256" key="11">
    <source>
        <dbReference type="ARBA" id="ARBA00030312"/>
    </source>
</evidence>
<dbReference type="InterPro" id="IPR054691">
    <property type="entry name" value="LeuA/HCS_post-cat"/>
</dbReference>
<dbReference type="PROSITE" id="PS50991">
    <property type="entry name" value="PYR_CT"/>
    <property type="match status" value="1"/>
</dbReference>
<dbReference type="FunFam" id="1.10.238.260:FF:000001">
    <property type="entry name" value="2-isopropylmalate synthase"/>
    <property type="match status" value="1"/>
</dbReference>
<dbReference type="Pfam" id="PF00682">
    <property type="entry name" value="HMGL-like"/>
    <property type="match status" value="1"/>
</dbReference>
<evidence type="ECO:0000256" key="2">
    <source>
        <dbReference type="ARBA" id="ARBA00004689"/>
    </source>
</evidence>
<proteinExistence type="inferred from homology"/>
<comment type="catalytic activity">
    <reaction evidence="12">
        <text>3-methyl-2-oxobutanoate + acetyl-CoA + H2O = (2S)-2-isopropylmalate + CoA + H(+)</text>
        <dbReference type="Rhea" id="RHEA:21524"/>
        <dbReference type="ChEBI" id="CHEBI:1178"/>
        <dbReference type="ChEBI" id="CHEBI:11851"/>
        <dbReference type="ChEBI" id="CHEBI:15377"/>
        <dbReference type="ChEBI" id="CHEBI:15378"/>
        <dbReference type="ChEBI" id="CHEBI:57287"/>
        <dbReference type="ChEBI" id="CHEBI:57288"/>
        <dbReference type="EC" id="2.3.3.13"/>
    </reaction>
    <physiologicalReaction direction="left-to-right" evidence="12">
        <dbReference type="Rhea" id="RHEA:21525"/>
    </physiologicalReaction>
</comment>
<keyword evidence="8" id="KW-0028">Amino-acid biosynthesis</keyword>
<dbReference type="SUPFAM" id="SSF51569">
    <property type="entry name" value="Aldolase"/>
    <property type="match status" value="1"/>
</dbReference>
<dbReference type="KEGG" id="aamb:D1866_05985"/>
<dbReference type="Proteomes" id="UP000474054">
    <property type="component" value="Unassembled WGS sequence"/>
</dbReference>
<feature type="domain" description="Pyruvate carboxyltransferase" evidence="14">
    <location>
        <begin position="13"/>
        <end position="266"/>
    </location>
</feature>
<dbReference type="EMBL" id="WHYS01000002">
    <property type="protein sequence ID" value="MQL55842.1"/>
    <property type="molecule type" value="Genomic_DNA"/>
</dbReference>
<evidence type="ECO:0000256" key="5">
    <source>
        <dbReference type="ARBA" id="ARBA00012973"/>
    </source>
</evidence>
<keyword evidence="17" id="KW-1185">Reference proteome</keyword>
<dbReference type="Gene3D" id="1.10.238.260">
    <property type="match status" value="1"/>
</dbReference>
<accession>A0A650CUP1</accession>
<dbReference type="InterPro" id="IPR050073">
    <property type="entry name" value="2-IPM_HCS-like"/>
</dbReference>
<evidence type="ECO:0000256" key="8">
    <source>
        <dbReference type="ARBA" id="ARBA00022605"/>
    </source>
</evidence>
<dbReference type="InterPro" id="IPR002034">
    <property type="entry name" value="AIPM/Hcit_synth_CS"/>
</dbReference>
<evidence type="ECO:0000313" key="17">
    <source>
        <dbReference type="Proteomes" id="UP000426328"/>
    </source>
</evidence>
<evidence type="ECO:0000256" key="7">
    <source>
        <dbReference type="ARBA" id="ARBA00022430"/>
    </source>
</evidence>
<keyword evidence="9 13" id="KW-0808">Transferase</keyword>
<comment type="cofactor">
    <cofactor evidence="1">
        <name>a divalent metal cation</name>
        <dbReference type="ChEBI" id="CHEBI:60240"/>
    </cofactor>
</comment>
<dbReference type="PROSITE" id="PS00815">
    <property type="entry name" value="AIPM_HOMOCIT_SYNTH_1"/>
    <property type="match status" value="1"/>
</dbReference>
<dbReference type="PANTHER" id="PTHR10277:SF9">
    <property type="entry name" value="2-ISOPROPYLMALATE SYNTHASE 1, CHLOROPLASTIC-RELATED"/>
    <property type="match status" value="1"/>
</dbReference>
<evidence type="ECO:0000256" key="13">
    <source>
        <dbReference type="RuleBase" id="RU003523"/>
    </source>
</evidence>
<dbReference type="CDD" id="cd07940">
    <property type="entry name" value="DRE_TIM_IPMS"/>
    <property type="match status" value="1"/>
</dbReference>
<evidence type="ECO:0000313" key="15">
    <source>
        <dbReference type="EMBL" id="MQL55842.1"/>
    </source>
</evidence>
<name>A0A650CUP1_ACIAM</name>
<evidence type="ECO:0000256" key="10">
    <source>
        <dbReference type="ARBA" id="ARBA00023304"/>
    </source>
</evidence>
<evidence type="ECO:0000256" key="3">
    <source>
        <dbReference type="ARBA" id="ARBA00006154"/>
    </source>
</evidence>
<comment type="subunit">
    <text evidence="4">Homodimer.</text>
</comment>
<dbReference type="AlphaFoldDB" id="A0A650CUP1"/>
<dbReference type="EC" id="2.3.3.13" evidence="5"/>
<dbReference type="NCBIfam" id="TIGR02090">
    <property type="entry name" value="LEU1_arch"/>
    <property type="match status" value="1"/>
</dbReference>
<evidence type="ECO:0000256" key="9">
    <source>
        <dbReference type="ARBA" id="ARBA00022679"/>
    </source>
</evidence>
<dbReference type="GeneID" id="10601705"/>
<evidence type="ECO:0000259" key="14">
    <source>
        <dbReference type="PROSITE" id="PS50991"/>
    </source>
</evidence>
<dbReference type="Gene3D" id="3.20.20.70">
    <property type="entry name" value="Aldolase class I"/>
    <property type="match status" value="1"/>
</dbReference>
<sequence length="383" mass="41967">MEWCKGCVFSNKVRILDTTLRDGEQAPGIDFTVEQKVRIANQLVKLGVDVIEAGFPASSEGDFIATKKILEEVGDKTEVIGLARANKNDIDKVIEAGLSSIHVFIATSEIHMKYKLKMTREEVLDRIYESVSYAKSHGLIVEFSPEDATRSEEDFLLTAIKTAIQAGADRINIPDTVGVMTPFTFYDLIKKVVNVAGDKIVSVHCHNDFGLATANSIAGVAAGARQVHVTVNGIGERAGNASLEEVVMALKKLMHYDLNIKTWLLYETSKLVSELSGIPIPYFKAIVGENAFGHEAGIHVHGVIENPATYEPISPEEVGNFRRLALGKHSGIHGLKKILEDQGIHLDDNKLRIVLMEIKKKAESGEKISAEDARNIAIKLLNS</sequence>
<protein>
    <recommendedName>
        <fullName evidence="6">2-isopropylmalate synthase</fullName>
        <ecNumber evidence="5">2.3.3.13</ecNumber>
    </recommendedName>
    <alternativeName>
        <fullName evidence="11">Alpha-isopropylmalate synthase</fullName>
    </alternativeName>
</protein>
<keyword evidence="10" id="KW-0100">Branched-chain amino acid biosynthesis</keyword>
<dbReference type="GO" id="GO:0009098">
    <property type="term" value="P:L-leucine biosynthetic process"/>
    <property type="evidence" value="ECO:0007669"/>
    <property type="project" value="UniProtKB-KW"/>
</dbReference>
<evidence type="ECO:0000256" key="12">
    <source>
        <dbReference type="ARBA" id="ARBA00052589"/>
    </source>
</evidence>
<reference evidence="15 18" key="1">
    <citation type="submission" date="2019-10" db="EMBL/GenBank/DDBJ databases">
        <title>Comparative genomics of sulfur disproportionating microorganisms.</title>
        <authorList>
            <person name="Ward L.M."/>
            <person name="Bertran E."/>
            <person name="Johnston D."/>
        </authorList>
    </citation>
    <scope>NUCLEOTIDE SEQUENCE [LARGE SCALE GENOMIC DNA]</scope>
    <source>
        <strain evidence="15 18">DSM 3772</strain>
    </source>
</reference>
<comment type="pathway">
    <text evidence="2">Amino-acid biosynthesis; L-leucine biosynthesis; L-leucine from 3-methyl-2-oxobutanoate: step 1/4.</text>
</comment>
<evidence type="ECO:0000256" key="6">
    <source>
        <dbReference type="ARBA" id="ARBA00018198"/>
    </source>
</evidence>
<dbReference type="RefSeq" id="WP_048054798.1">
    <property type="nucleotide sequence ID" value="NZ_CP045482.1"/>
</dbReference>
<dbReference type="GeneID" id="42779269"/>
<dbReference type="PANTHER" id="PTHR10277">
    <property type="entry name" value="HOMOCITRATE SYNTHASE-RELATED"/>
    <property type="match status" value="1"/>
</dbReference>
<keyword evidence="7" id="KW-0432">Leucine biosynthesis</keyword>
<organism evidence="16 17">
    <name type="scientific">Acidianus ambivalens</name>
    <name type="common">Desulfurolobus ambivalens</name>
    <dbReference type="NCBI Taxonomy" id="2283"/>
    <lineage>
        <taxon>Archaea</taxon>
        <taxon>Thermoproteota</taxon>
        <taxon>Thermoprotei</taxon>
        <taxon>Sulfolobales</taxon>
        <taxon>Sulfolobaceae</taxon>
        <taxon>Acidianus</taxon>
    </lineage>
</organism>
<comment type="similarity">
    <text evidence="3 13">Belongs to the alpha-IPM synthase/homocitrate synthase family.</text>
</comment>
<dbReference type="Proteomes" id="UP000426328">
    <property type="component" value="Chromosome"/>
</dbReference>
<dbReference type="PROSITE" id="PS00816">
    <property type="entry name" value="AIPM_HOMOCIT_SYNTH_2"/>
    <property type="match status" value="1"/>
</dbReference>
<reference evidence="16 17" key="2">
    <citation type="submission" date="2019-10" db="EMBL/GenBank/DDBJ databases">
        <title>Genome Sequences from Six Type Strain Members of the Archaeal Family Sulfolobaceae: Acidianus ambivalens, Acidianus infernus, Metallosphaera prunae, Stygiolobus azoricus, Sulfolobus metallicus, and Sulfurisphaera ohwakuensis.</title>
        <authorList>
            <person name="Counts J.A."/>
            <person name="Kelly R.M."/>
        </authorList>
    </citation>
    <scope>NUCLEOTIDE SEQUENCE [LARGE SCALE GENOMIC DNA]</scope>
    <source>
        <strain evidence="16 17">LEI 10</strain>
    </source>
</reference>
<dbReference type="InterPro" id="IPR013785">
    <property type="entry name" value="Aldolase_TIM"/>
</dbReference>
<evidence type="ECO:0000313" key="16">
    <source>
        <dbReference type="EMBL" id="QGR21591.1"/>
    </source>
</evidence>
<dbReference type="NCBIfam" id="NF041069">
    <property type="entry name" value="IPMS_Sufob"/>
    <property type="match status" value="1"/>
</dbReference>